<reference evidence="2" key="1">
    <citation type="submission" date="2020-11" db="EMBL/GenBank/DDBJ databases">
        <authorList>
            <consortium name="DOE Joint Genome Institute"/>
            <person name="Ahrendt S."/>
            <person name="Riley R."/>
            <person name="Andreopoulos W."/>
            <person name="Labutti K."/>
            <person name="Pangilinan J."/>
            <person name="Ruiz-Duenas F.J."/>
            <person name="Barrasa J.M."/>
            <person name="Sanchez-Garcia M."/>
            <person name="Camarero S."/>
            <person name="Miyauchi S."/>
            <person name="Serrano A."/>
            <person name="Linde D."/>
            <person name="Babiker R."/>
            <person name="Drula E."/>
            <person name="Ayuso-Fernandez I."/>
            <person name="Pacheco R."/>
            <person name="Padilla G."/>
            <person name="Ferreira P."/>
            <person name="Barriuso J."/>
            <person name="Kellner H."/>
            <person name="Castanera R."/>
            <person name="Alfaro M."/>
            <person name="Ramirez L."/>
            <person name="Pisabarro A.G."/>
            <person name="Kuo A."/>
            <person name="Tritt A."/>
            <person name="Lipzen A."/>
            <person name="He G."/>
            <person name="Yan M."/>
            <person name="Ng V."/>
            <person name="Cullen D."/>
            <person name="Martin F."/>
            <person name="Rosso M.-N."/>
            <person name="Henrissat B."/>
            <person name="Hibbett D."/>
            <person name="Martinez A.T."/>
            <person name="Grigoriev I.V."/>
        </authorList>
    </citation>
    <scope>NUCLEOTIDE SEQUENCE</scope>
    <source>
        <strain evidence="2">MF-IS2</strain>
    </source>
</reference>
<feature type="region of interest" description="Disordered" evidence="1">
    <location>
        <begin position="1"/>
        <end position="106"/>
    </location>
</feature>
<comment type="caution">
    <text evidence="2">The sequence shown here is derived from an EMBL/GenBank/DDBJ whole genome shotgun (WGS) entry which is preliminary data.</text>
</comment>
<proteinExistence type="predicted"/>
<name>A0A9P5X3Y4_9AGAR</name>
<dbReference type="EMBL" id="MU151130">
    <property type="protein sequence ID" value="KAF9449434.1"/>
    <property type="molecule type" value="Genomic_DNA"/>
</dbReference>
<organism evidence="2 4">
    <name type="scientific">Macrolepiota fuliginosa MF-IS2</name>
    <dbReference type="NCBI Taxonomy" id="1400762"/>
    <lineage>
        <taxon>Eukaryota</taxon>
        <taxon>Fungi</taxon>
        <taxon>Dikarya</taxon>
        <taxon>Basidiomycota</taxon>
        <taxon>Agaricomycotina</taxon>
        <taxon>Agaricomycetes</taxon>
        <taxon>Agaricomycetidae</taxon>
        <taxon>Agaricales</taxon>
        <taxon>Agaricineae</taxon>
        <taxon>Agaricaceae</taxon>
        <taxon>Macrolepiota</taxon>
    </lineage>
</organism>
<evidence type="ECO:0000256" key="1">
    <source>
        <dbReference type="SAM" id="MobiDB-lite"/>
    </source>
</evidence>
<protein>
    <submittedName>
        <fullName evidence="2">Uncharacterized protein</fullName>
    </submittedName>
</protein>
<accession>A0A9P5X3Y4</accession>
<evidence type="ECO:0000313" key="4">
    <source>
        <dbReference type="Proteomes" id="UP000807342"/>
    </source>
</evidence>
<sequence>MNGPVGFGQGHPQPLPSTSQFSGGRPPPSVNPSDPSTMRSIPPPMVQSHPHFQPRPHPNYNYDLHPSVQSGPVGFGQDHPRPMPSTSQFSGGRPPPLMNPLDPSTMGFISPQMMSLGTLQYTFNHVVPQPTG</sequence>
<evidence type="ECO:0000313" key="2">
    <source>
        <dbReference type="EMBL" id="KAF9442947.1"/>
    </source>
</evidence>
<dbReference type="Proteomes" id="UP000807342">
    <property type="component" value="Unassembled WGS sequence"/>
</dbReference>
<dbReference type="EMBL" id="MU151541">
    <property type="protein sequence ID" value="KAF9442947.1"/>
    <property type="molecule type" value="Genomic_DNA"/>
</dbReference>
<gene>
    <name evidence="2" type="ORF">P691DRAFT_441364</name>
    <name evidence="3" type="ORF">P691DRAFT_565442</name>
</gene>
<keyword evidence="4" id="KW-1185">Reference proteome</keyword>
<dbReference type="AlphaFoldDB" id="A0A9P5X3Y4"/>
<evidence type="ECO:0000313" key="3">
    <source>
        <dbReference type="EMBL" id="KAF9449434.1"/>
    </source>
</evidence>